<dbReference type="InterPro" id="IPR036390">
    <property type="entry name" value="WH_DNA-bd_sf"/>
</dbReference>
<accession>A0ABU8SC97</accession>
<feature type="domain" description="HTH lysR-type" evidence="5">
    <location>
        <begin position="6"/>
        <end position="63"/>
    </location>
</feature>
<dbReference type="Proteomes" id="UP001379235">
    <property type="component" value="Unassembled WGS sequence"/>
</dbReference>
<organism evidence="6 7">
    <name type="scientific">Novosphingobium aquae</name>
    <dbReference type="NCBI Taxonomy" id="3133435"/>
    <lineage>
        <taxon>Bacteria</taxon>
        <taxon>Pseudomonadati</taxon>
        <taxon>Pseudomonadota</taxon>
        <taxon>Alphaproteobacteria</taxon>
        <taxon>Sphingomonadales</taxon>
        <taxon>Sphingomonadaceae</taxon>
        <taxon>Novosphingobium</taxon>
    </lineage>
</organism>
<dbReference type="Pfam" id="PF00126">
    <property type="entry name" value="HTH_1"/>
    <property type="match status" value="1"/>
</dbReference>
<gene>
    <name evidence="6" type="ORF">WG900_16910</name>
</gene>
<keyword evidence="2" id="KW-0805">Transcription regulation</keyword>
<keyword evidence="7" id="KW-1185">Reference proteome</keyword>
<reference evidence="6 7" key="1">
    <citation type="submission" date="2024-03" db="EMBL/GenBank/DDBJ databases">
        <authorList>
            <person name="Jo J.-H."/>
        </authorList>
    </citation>
    <scope>NUCLEOTIDE SEQUENCE [LARGE SCALE GENOMIC DNA]</scope>
    <source>
        <strain evidence="6 7">AS3R-12</strain>
    </source>
</reference>
<proteinExistence type="inferred from homology"/>
<evidence type="ECO:0000256" key="1">
    <source>
        <dbReference type="ARBA" id="ARBA00009437"/>
    </source>
</evidence>
<dbReference type="PANTHER" id="PTHR30118:SF6">
    <property type="entry name" value="HTH-TYPE TRANSCRIPTIONAL REGULATOR LEUO"/>
    <property type="match status" value="1"/>
</dbReference>
<keyword evidence="4" id="KW-0804">Transcription</keyword>
<evidence type="ECO:0000313" key="6">
    <source>
        <dbReference type="EMBL" id="MEJ6011596.1"/>
    </source>
</evidence>
<dbReference type="SUPFAM" id="SSF46785">
    <property type="entry name" value="Winged helix' DNA-binding domain"/>
    <property type="match status" value="1"/>
</dbReference>
<dbReference type="InterPro" id="IPR050389">
    <property type="entry name" value="LysR-type_TF"/>
</dbReference>
<evidence type="ECO:0000259" key="5">
    <source>
        <dbReference type="PROSITE" id="PS50931"/>
    </source>
</evidence>
<evidence type="ECO:0000313" key="7">
    <source>
        <dbReference type="Proteomes" id="UP001379235"/>
    </source>
</evidence>
<name>A0ABU8SC97_9SPHN</name>
<keyword evidence="3" id="KW-0238">DNA-binding</keyword>
<dbReference type="PROSITE" id="PS50931">
    <property type="entry name" value="HTH_LYSR"/>
    <property type="match status" value="1"/>
</dbReference>
<evidence type="ECO:0000256" key="2">
    <source>
        <dbReference type="ARBA" id="ARBA00023015"/>
    </source>
</evidence>
<sequence length="299" mass="33437">MRLDKFDLNLLVAFDVLIEERNVTRAAKRLNLTQSAMSGALRRLREAFSDEILVQQGKKMLPTAAALALAPEISAMVSDLRGLLAKGLSFDPFTSERLFRIVGSDYIAIVLVGPLLERLQQVAPNVRIDIALPQPGVRERLEDGEIDLIISPESFLEGQHPRELLFEERHVVVGWTGNPVLDQPLTREAYESCGHVAASVTSKGTFAENYLREHSDKRRIEVTCAAFGEVAWMLPGTARLALMHERLAKIFAGFLPLRICDLPFELPPMREMMQYHQSRAEDQGIAWLRAQLIEAAAIA</sequence>
<dbReference type="EMBL" id="JBBHJY010000009">
    <property type="protein sequence ID" value="MEJ6011596.1"/>
    <property type="molecule type" value="Genomic_DNA"/>
</dbReference>
<dbReference type="InterPro" id="IPR036388">
    <property type="entry name" value="WH-like_DNA-bd_sf"/>
</dbReference>
<dbReference type="Pfam" id="PF03466">
    <property type="entry name" value="LysR_substrate"/>
    <property type="match status" value="1"/>
</dbReference>
<protein>
    <submittedName>
        <fullName evidence="6">LysR family transcriptional regulator</fullName>
    </submittedName>
</protein>
<comment type="similarity">
    <text evidence="1">Belongs to the LysR transcriptional regulatory family.</text>
</comment>
<dbReference type="PANTHER" id="PTHR30118">
    <property type="entry name" value="HTH-TYPE TRANSCRIPTIONAL REGULATOR LEUO-RELATED"/>
    <property type="match status" value="1"/>
</dbReference>
<dbReference type="InterPro" id="IPR000847">
    <property type="entry name" value="LysR_HTH_N"/>
</dbReference>
<dbReference type="SUPFAM" id="SSF53850">
    <property type="entry name" value="Periplasmic binding protein-like II"/>
    <property type="match status" value="1"/>
</dbReference>
<comment type="caution">
    <text evidence="6">The sequence shown here is derived from an EMBL/GenBank/DDBJ whole genome shotgun (WGS) entry which is preliminary data.</text>
</comment>
<dbReference type="Gene3D" id="1.10.10.10">
    <property type="entry name" value="Winged helix-like DNA-binding domain superfamily/Winged helix DNA-binding domain"/>
    <property type="match status" value="1"/>
</dbReference>
<dbReference type="InterPro" id="IPR005119">
    <property type="entry name" value="LysR_subst-bd"/>
</dbReference>
<evidence type="ECO:0000256" key="3">
    <source>
        <dbReference type="ARBA" id="ARBA00023125"/>
    </source>
</evidence>
<dbReference type="Gene3D" id="3.40.190.10">
    <property type="entry name" value="Periplasmic binding protein-like II"/>
    <property type="match status" value="2"/>
</dbReference>
<dbReference type="RefSeq" id="WP_339968995.1">
    <property type="nucleotide sequence ID" value="NZ_JBBHJY010000009.1"/>
</dbReference>
<evidence type="ECO:0000256" key="4">
    <source>
        <dbReference type="ARBA" id="ARBA00023163"/>
    </source>
</evidence>
<dbReference type="PRINTS" id="PR00039">
    <property type="entry name" value="HTHLYSR"/>
</dbReference>